<sequence>MTTSTPELVLHDHDAAGMHELRRLLLTVYTEVYAELLGNPFFAPDRFWERLEAYAKWPGFELVTGWINDELVGYTLGYTLPDRSGWWRGFRGDVAPPVLEENGRRTFAVTQLMVLPSRQRRGYARRLHDELLAGRPEERATLLVKPDNVPARTAYLSWGWRMFGRLQPFDDAPVYDSLMYDLEKGHASATG</sequence>
<dbReference type="EMBL" id="NMUL01000069">
    <property type="protein sequence ID" value="OXM59872.1"/>
    <property type="molecule type" value="Genomic_DNA"/>
</dbReference>
<dbReference type="InterPro" id="IPR016181">
    <property type="entry name" value="Acyl_CoA_acyltransferase"/>
</dbReference>
<feature type="domain" description="N-acetyltransferase" evidence="1">
    <location>
        <begin position="8"/>
        <end position="181"/>
    </location>
</feature>
<organism evidence="2 3">
    <name type="scientific">Amycolatopsis vastitatis</name>
    <dbReference type="NCBI Taxonomy" id="1905142"/>
    <lineage>
        <taxon>Bacteria</taxon>
        <taxon>Bacillati</taxon>
        <taxon>Actinomycetota</taxon>
        <taxon>Actinomycetes</taxon>
        <taxon>Pseudonocardiales</taxon>
        <taxon>Pseudonocardiaceae</taxon>
        <taxon>Amycolatopsis</taxon>
    </lineage>
</organism>
<dbReference type="OrthoDB" id="4536199at2"/>
<evidence type="ECO:0000313" key="2">
    <source>
        <dbReference type="EMBL" id="OXM59872.1"/>
    </source>
</evidence>
<gene>
    <name evidence="2" type="ORF">CF165_45700</name>
</gene>
<dbReference type="Proteomes" id="UP000215199">
    <property type="component" value="Unassembled WGS sequence"/>
</dbReference>
<protein>
    <submittedName>
        <fullName evidence="2">GNAT family N-acetyltransferase</fullName>
    </submittedName>
</protein>
<comment type="caution">
    <text evidence="2">The sequence shown here is derived from an EMBL/GenBank/DDBJ whole genome shotgun (WGS) entry which is preliminary data.</text>
</comment>
<accession>A0A229SLW2</accession>
<reference evidence="3" key="1">
    <citation type="submission" date="2017-07" db="EMBL/GenBank/DDBJ databases">
        <title>Comparative genome mining reveals phylogenetic distribution patterns of secondary metabolites in Amycolatopsis.</title>
        <authorList>
            <person name="Adamek M."/>
            <person name="Alanjary M."/>
            <person name="Sales-Ortells H."/>
            <person name="Goodfellow M."/>
            <person name="Bull A.T."/>
            <person name="Kalinowski J."/>
            <person name="Ziemert N."/>
        </authorList>
    </citation>
    <scope>NUCLEOTIDE SEQUENCE [LARGE SCALE GENOMIC DNA]</scope>
    <source>
        <strain evidence="3">H5</strain>
    </source>
</reference>
<dbReference type="AlphaFoldDB" id="A0A229SLW2"/>
<dbReference type="InterPro" id="IPR000182">
    <property type="entry name" value="GNAT_dom"/>
</dbReference>
<evidence type="ECO:0000259" key="1">
    <source>
        <dbReference type="PROSITE" id="PS51186"/>
    </source>
</evidence>
<proteinExistence type="predicted"/>
<dbReference type="Pfam" id="PF00583">
    <property type="entry name" value="Acetyltransf_1"/>
    <property type="match status" value="1"/>
</dbReference>
<dbReference type="PROSITE" id="PS51186">
    <property type="entry name" value="GNAT"/>
    <property type="match status" value="1"/>
</dbReference>
<name>A0A229SLW2_9PSEU</name>
<keyword evidence="2" id="KW-0808">Transferase</keyword>
<dbReference type="GO" id="GO:0016747">
    <property type="term" value="F:acyltransferase activity, transferring groups other than amino-acyl groups"/>
    <property type="evidence" value="ECO:0007669"/>
    <property type="project" value="InterPro"/>
</dbReference>
<dbReference type="Gene3D" id="3.40.630.30">
    <property type="match status" value="1"/>
</dbReference>
<dbReference type="SUPFAM" id="SSF55729">
    <property type="entry name" value="Acyl-CoA N-acyltransferases (Nat)"/>
    <property type="match status" value="1"/>
</dbReference>
<keyword evidence="3" id="KW-1185">Reference proteome</keyword>
<evidence type="ECO:0000313" key="3">
    <source>
        <dbReference type="Proteomes" id="UP000215199"/>
    </source>
</evidence>